<dbReference type="Gene3D" id="3.40.50.150">
    <property type="entry name" value="Vaccinia Virus protein VP39"/>
    <property type="match status" value="1"/>
</dbReference>
<dbReference type="InterPro" id="IPR029063">
    <property type="entry name" value="SAM-dependent_MTases_sf"/>
</dbReference>
<dbReference type="PANTHER" id="PTHR43861">
    <property type="entry name" value="TRANS-ACONITATE 2-METHYLTRANSFERASE-RELATED"/>
    <property type="match status" value="1"/>
</dbReference>
<evidence type="ECO:0000259" key="2">
    <source>
        <dbReference type="Pfam" id="PF13649"/>
    </source>
</evidence>
<dbReference type="SUPFAM" id="SSF53335">
    <property type="entry name" value="S-adenosyl-L-methionine-dependent methyltransferases"/>
    <property type="match status" value="1"/>
</dbReference>
<feature type="domain" description="Methyltransferase" evidence="2">
    <location>
        <begin position="49"/>
        <end position="146"/>
    </location>
</feature>
<gene>
    <name evidence="3" type="ORF">A9Q84_11275</name>
</gene>
<comment type="caution">
    <text evidence="3">The sequence shown here is derived from an EMBL/GenBank/DDBJ whole genome shotgun (WGS) entry which is preliminary data.</text>
</comment>
<dbReference type="Pfam" id="PF13649">
    <property type="entry name" value="Methyltransf_25"/>
    <property type="match status" value="1"/>
</dbReference>
<dbReference type="EMBL" id="MAAO01000006">
    <property type="protein sequence ID" value="OUR96909.1"/>
    <property type="molecule type" value="Genomic_DNA"/>
</dbReference>
<dbReference type="Proteomes" id="UP000196531">
    <property type="component" value="Unassembled WGS sequence"/>
</dbReference>
<reference evidence="4" key="1">
    <citation type="journal article" date="2017" name="Proc. Natl. Acad. Sci. U.S.A.">
        <title>Simulation of Deepwater Horizon oil plume reveals substrate specialization within a complex community of hydrocarbon-degraders.</title>
        <authorList>
            <person name="Hu P."/>
            <person name="Dubinsky E.A."/>
            <person name="Probst A.J."/>
            <person name="Wang J."/>
            <person name="Sieber C.M.K."/>
            <person name="Tom L.M."/>
            <person name="Gardinali P."/>
            <person name="Banfield J.F."/>
            <person name="Atlas R.M."/>
            <person name="Andersen G.L."/>
        </authorList>
    </citation>
    <scope>NUCLEOTIDE SEQUENCE [LARGE SCALE GENOMIC DNA]</scope>
</reference>
<dbReference type="GO" id="GO:0016740">
    <property type="term" value="F:transferase activity"/>
    <property type="evidence" value="ECO:0007669"/>
    <property type="project" value="UniProtKB-KW"/>
</dbReference>
<dbReference type="AlphaFoldDB" id="A0A1Y5FD66"/>
<keyword evidence="1" id="KW-0808">Transferase</keyword>
<evidence type="ECO:0000313" key="4">
    <source>
        <dbReference type="Proteomes" id="UP000196531"/>
    </source>
</evidence>
<protein>
    <recommendedName>
        <fullName evidence="2">Methyltransferase domain-containing protein</fullName>
    </recommendedName>
</protein>
<name>A0A1Y5FD66_9BACT</name>
<evidence type="ECO:0000256" key="1">
    <source>
        <dbReference type="ARBA" id="ARBA00022679"/>
    </source>
</evidence>
<accession>A0A1Y5FD66</accession>
<sequence>MKKDEQNYFDQEKAKSYDAKFSKISLMKDTLHLLSTFVLSDLPDDTHMLCVGVGTGPELLYMAEHFGSWKFDIIEPSEPMLKVCIENCKRAGIDSRCNFHLGDLDSFVGNRKYDVATSFLVSHFITDLKQRVNFFKSIKANLRSGGLLVNADLTGDINSTHFQSILKVWRKCLLFTGMEESEVNKMCASFGVDVGMIKPIEVEDMLREAGFEEPTLFYQALFIHSWFSKSV</sequence>
<evidence type="ECO:0000313" key="3">
    <source>
        <dbReference type="EMBL" id="OUR96909.1"/>
    </source>
</evidence>
<organism evidence="3 4">
    <name type="scientific">Halobacteriovorax marinus</name>
    <dbReference type="NCBI Taxonomy" id="97084"/>
    <lineage>
        <taxon>Bacteria</taxon>
        <taxon>Pseudomonadati</taxon>
        <taxon>Bdellovibrionota</taxon>
        <taxon>Bacteriovoracia</taxon>
        <taxon>Bacteriovoracales</taxon>
        <taxon>Halobacteriovoraceae</taxon>
        <taxon>Halobacteriovorax</taxon>
    </lineage>
</organism>
<dbReference type="InterPro" id="IPR041698">
    <property type="entry name" value="Methyltransf_25"/>
</dbReference>
<proteinExistence type="predicted"/>